<proteinExistence type="predicted"/>
<feature type="non-terminal residue" evidence="2">
    <location>
        <position position="55"/>
    </location>
</feature>
<accession>A0A9N9P1L4</accession>
<evidence type="ECO:0000313" key="2">
    <source>
        <dbReference type="EMBL" id="CAG8793720.1"/>
    </source>
</evidence>
<evidence type="ECO:0000313" key="3">
    <source>
        <dbReference type="Proteomes" id="UP000789396"/>
    </source>
</evidence>
<gene>
    <name evidence="2" type="ORF">RFULGI_LOCUS17002</name>
</gene>
<organism evidence="2 3">
    <name type="scientific">Racocetra fulgida</name>
    <dbReference type="NCBI Taxonomy" id="60492"/>
    <lineage>
        <taxon>Eukaryota</taxon>
        <taxon>Fungi</taxon>
        <taxon>Fungi incertae sedis</taxon>
        <taxon>Mucoromycota</taxon>
        <taxon>Glomeromycotina</taxon>
        <taxon>Glomeromycetes</taxon>
        <taxon>Diversisporales</taxon>
        <taxon>Gigasporaceae</taxon>
        <taxon>Racocetra</taxon>
    </lineage>
</organism>
<sequence>MSGNSESNQKNKKRQSEELRNASVQYTQGNKKVKYSDYLKPFEYCETAPVRDVEH</sequence>
<dbReference type="AlphaFoldDB" id="A0A9N9P1L4"/>
<comment type="caution">
    <text evidence="2">The sequence shown here is derived from an EMBL/GenBank/DDBJ whole genome shotgun (WGS) entry which is preliminary data.</text>
</comment>
<keyword evidence="3" id="KW-1185">Reference proteome</keyword>
<evidence type="ECO:0000256" key="1">
    <source>
        <dbReference type="SAM" id="MobiDB-lite"/>
    </source>
</evidence>
<name>A0A9N9P1L4_9GLOM</name>
<protein>
    <submittedName>
        <fullName evidence="2">2779_t:CDS:1</fullName>
    </submittedName>
</protein>
<dbReference type="Proteomes" id="UP000789396">
    <property type="component" value="Unassembled WGS sequence"/>
</dbReference>
<dbReference type="EMBL" id="CAJVPZ010063869">
    <property type="protein sequence ID" value="CAG8793720.1"/>
    <property type="molecule type" value="Genomic_DNA"/>
</dbReference>
<reference evidence="2" key="1">
    <citation type="submission" date="2021-06" db="EMBL/GenBank/DDBJ databases">
        <authorList>
            <person name="Kallberg Y."/>
            <person name="Tangrot J."/>
            <person name="Rosling A."/>
        </authorList>
    </citation>
    <scope>NUCLEOTIDE SEQUENCE</scope>
    <source>
        <strain evidence="2">IN212</strain>
    </source>
</reference>
<feature type="region of interest" description="Disordered" evidence="1">
    <location>
        <begin position="1"/>
        <end position="25"/>
    </location>
</feature>